<feature type="signal peptide" evidence="8">
    <location>
        <begin position="1"/>
        <end position="16"/>
    </location>
</feature>
<dbReference type="EMBL" id="JAIWYP010000013">
    <property type="protein sequence ID" value="KAH3715194.1"/>
    <property type="molecule type" value="Genomic_DNA"/>
</dbReference>
<proteinExistence type="inferred from homology"/>
<dbReference type="Proteomes" id="UP000828390">
    <property type="component" value="Unassembled WGS sequence"/>
</dbReference>
<dbReference type="GO" id="GO:0005789">
    <property type="term" value="C:endoplasmic reticulum membrane"/>
    <property type="evidence" value="ECO:0007669"/>
    <property type="project" value="TreeGrafter"/>
</dbReference>
<dbReference type="PANTHER" id="PTHR13148:SF0">
    <property type="entry name" value="POST-GPI ATTACHMENT TO PROTEINS FACTOR 3"/>
    <property type="match status" value="1"/>
</dbReference>
<evidence type="ECO:0000256" key="5">
    <source>
        <dbReference type="ARBA" id="ARBA00022729"/>
    </source>
</evidence>
<dbReference type="GO" id="GO:0000139">
    <property type="term" value="C:Golgi membrane"/>
    <property type="evidence" value="ECO:0007669"/>
    <property type="project" value="UniProtKB-SubCell"/>
</dbReference>
<dbReference type="Pfam" id="PF04080">
    <property type="entry name" value="Per1"/>
    <property type="match status" value="1"/>
</dbReference>
<dbReference type="PANTHER" id="PTHR13148">
    <property type="entry name" value="PER1-RELATED"/>
    <property type="match status" value="1"/>
</dbReference>
<dbReference type="GO" id="GO:0016788">
    <property type="term" value="F:hydrolase activity, acting on ester bonds"/>
    <property type="evidence" value="ECO:0007669"/>
    <property type="project" value="TreeGrafter"/>
</dbReference>
<feature type="transmembrane region" description="Helical" evidence="8">
    <location>
        <begin position="277"/>
        <end position="296"/>
    </location>
</feature>
<dbReference type="GO" id="GO:0006506">
    <property type="term" value="P:GPI anchor biosynthetic process"/>
    <property type="evidence" value="ECO:0007669"/>
    <property type="project" value="UniProtKB-KW"/>
</dbReference>
<keyword evidence="5 8" id="KW-0732">Signal</keyword>
<sequence>MLLLVSSCLLVAMVTGSPGDRSYVYQKCLNNCKQRNCSEEGLKIFSSRQPPVERLIGWSCHDDCKYECMWQAVDAFKKDGLDVPQFHGKWPFVRLWGVQEPASMLFSLINGLAHLSIFWYRSRVPTSTALYYVWHVAAIMAMNAWAWSTVFHTKDTEFTEKMDYFCAFSIVVFNTFTLACRVLGTEKRCRIAAIGACCLCFFVQHISYLSIHGFGYGYNMKVNIAVALFNMVGWLYVCYKVRKPFIWKAVASIVGIQALLALELGDFPPILWTFDAHALWHAGTWPLCFLWYSFIIDDSLEMVKQKAYGTLPQALKID</sequence>
<keyword evidence="8" id="KW-0333">Golgi apparatus</keyword>
<comment type="subcellular location">
    <subcellularLocation>
        <location evidence="1">Endomembrane system</location>
        <topology evidence="1">Multi-pass membrane protein</topology>
    </subcellularLocation>
    <subcellularLocation>
        <location evidence="8">Golgi apparatus membrane</location>
        <topology evidence="8">Multi-pass membrane protein</topology>
    </subcellularLocation>
</comment>
<evidence type="ECO:0000256" key="7">
    <source>
        <dbReference type="ARBA" id="ARBA00023136"/>
    </source>
</evidence>
<feature type="transmembrane region" description="Helical" evidence="8">
    <location>
        <begin position="246"/>
        <end position="265"/>
    </location>
</feature>
<feature type="transmembrane region" description="Helical" evidence="8">
    <location>
        <begin position="102"/>
        <end position="120"/>
    </location>
</feature>
<keyword evidence="4 8" id="KW-0812">Transmembrane</keyword>
<comment type="function">
    <text evidence="8">Involved in the lipid remodeling steps of GPI-anchor maturation.</text>
</comment>
<protein>
    <recommendedName>
        <fullName evidence="8">Post-GPI attachment to proteins factor 3</fullName>
    </recommendedName>
</protein>
<keyword evidence="6 8" id="KW-1133">Transmembrane helix</keyword>
<evidence type="ECO:0000256" key="6">
    <source>
        <dbReference type="ARBA" id="ARBA00022989"/>
    </source>
</evidence>
<name>A0A9D4C102_DREPO</name>
<dbReference type="InterPro" id="IPR007217">
    <property type="entry name" value="Per1-like"/>
</dbReference>
<organism evidence="9 10">
    <name type="scientific">Dreissena polymorpha</name>
    <name type="common">Zebra mussel</name>
    <name type="synonym">Mytilus polymorpha</name>
    <dbReference type="NCBI Taxonomy" id="45954"/>
    <lineage>
        <taxon>Eukaryota</taxon>
        <taxon>Metazoa</taxon>
        <taxon>Spiralia</taxon>
        <taxon>Lophotrochozoa</taxon>
        <taxon>Mollusca</taxon>
        <taxon>Bivalvia</taxon>
        <taxon>Autobranchia</taxon>
        <taxon>Heteroconchia</taxon>
        <taxon>Euheterodonta</taxon>
        <taxon>Imparidentia</taxon>
        <taxon>Neoheterodontei</taxon>
        <taxon>Myida</taxon>
        <taxon>Dreissenoidea</taxon>
        <taxon>Dreissenidae</taxon>
        <taxon>Dreissena</taxon>
    </lineage>
</organism>
<keyword evidence="7 8" id="KW-0472">Membrane</keyword>
<reference evidence="9" key="1">
    <citation type="journal article" date="2019" name="bioRxiv">
        <title>The Genome of the Zebra Mussel, Dreissena polymorpha: A Resource for Invasive Species Research.</title>
        <authorList>
            <person name="McCartney M.A."/>
            <person name="Auch B."/>
            <person name="Kono T."/>
            <person name="Mallez S."/>
            <person name="Zhang Y."/>
            <person name="Obille A."/>
            <person name="Becker A."/>
            <person name="Abrahante J.E."/>
            <person name="Garbe J."/>
            <person name="Badalamenti J.P."/>
            <person name="Herman A."/>
            <person name="Mangelson H."/>
            <person name="Liachko I."/>
            <person name="Sullivan S."/>
            <person name="Sone E.D."/>
            <person name="Koren S."/>
            <person name="Silverstein K.A.T."/>
            <person name="Beckman K.B."/>
            <person name="Gohl D.M."/>
        </authorList>
    </citation>
    <scope>NUCLEOTIDE SEQUENCE</scope>
    <source>
        <strain evidence="9">Duluth1</strain>
        <tissue evidence="9">Whole animal</tissue>
    </source>
</reference>
<dbReference type="OrthoDB" id="419770at2759"/>
<gene>
    <name evidence="9" type="ORF">DPMN_057900</name>
</gene>
<feature type="chain" id="PRO_5039763286" description="Post-GPI attachment to proteins factor 3" evidence="8">
    <location>
        <begin position="17"/>
        <end position="318"/>
    </location>
</feature>
<evidence type="ECO:0000256" key="4">
    <source>
        <dbReference type="ARBA" id="ARBA00022692"/>
    </source>
</evidence>
<evidence type="ECO:0000256" key="2">
    <source>
        <dbReference type="ARBA" id="ARBA00006387"/>
    </source>
</evidence>
<accession>A0A9D4C102</accession>
<comment type="similarity">
    <text evidence="2 8">Belongs to the PGAP3 family.</text>
</comment>
<feature type="transmembrane region" description="Helical" evidence="8">
    <location>
        <begin position="162"/>
        <end position="184"/>
    </location>
</feature>
<evidence type="ECO:0000313" key="10">
    <source>
        <dbReference type="Proteomes" id="UP000828390"/>
    </source>
</evidence>
<evidence type="ECO:0000313" key="9">
    <source>
        <dbReference type="EMBL" id="KAH3715194.1"/>
    </source>
</evidence>
<feature type="transmembrane region" description="Helical" evidence="8">
    <location>
        <begin position="132"/>
        <end position="150"/>
    </location>
</feature>
<reference evidence="9" key="2">
    <citation type="submission" date="2020-11" db="EMBL/GenBank/DDBJ databases">
        <authorList>
            <person name="McCartney M.A."/>
            <person name="Auch B."/>
            <person name="Kono T."/>
            <person name="Mallez S."/>
            <person name="Becker A."/>
            <person name="Gohl D.M."/>
            <person name="Silverstein K.A.T."/>
            <person name="Koren S."/>
            <person name="Bechman K.B."/>
            <person name="Herman A."/>
            <person name="Abrahante J.E."/>
            <person name="Garbe J."/>
        </authorList>
    </citation>
    <scope>NUCLEOTIDE SEQUENCE</scope>
    <source>
        <strain evidence="9">Duluth1</strain>
        <tissue evidence="9">Whole animal</tissue>
    </source>
</reference>
<evidence type="ECO:0000256" key="1">
    <source>
        <dbReference type="ARBA" id="ARBA00004127"/>
    </source>
</evidence>
<keyword evidence="3 8" id="KW-0337">GPI-anchor biosynthesis</keyword>
<feature type="transmembrane region" description="Helical" evidence="8">
    <location>
        <begin position="191"/>
        <end position="210"/>
    </location>
</feature>
<comment type="caution">
    <text evidence="9">The sequence shown here is derived from an EMBL/GenBank/DDBJ whole genome shotgun (WGS) entry which is preliminary data.</text>
</comment>
<keyword evidence="10" id="KW-1185">Reference proteome</keyword>
<evidence type="ECO:0000256" key="8">
    <source>
        <dbReference type="RuleBase" id="RU365066"/>
    </source>
</evidence>
<evidence type="ECO:0000256" key="3">
    <source>
        <dbReference type="ARBA" id="ARBA00022502"/>
    </source>
</evidence>
<feature type="transmembrane region" description="Helical" evidence="8">
    <location>
        <begin position="222"/>
        <end position="239"/>
    </location>
</feature>
<dbReference type="AlphaFoldDB" id="A0A9D4C102"/>